<dbReference type="Pfam" id="PF07714">
    <property type="entry name" value="PK_Tyr_Ser-Thr"/>
    <property type="match status" value="2"/>
</dbReference>
<dbReference type="PANTHER" id="PTHR45807">
    <property type="entry name" value="TYROSINE-PROTEIN KINASE HOPSCOTCH"/>
    <property type="match status" value="1"/>
</dbReference>
<dbReference type="GO" id="GO:0035556">
    <property type="term" value="P:intracellular signal transduction"/>
    <property type="evidence" value="ECO:0007669"/>
    <property type="project" value="TreeGrafter"/>
</dbReference>
<dbReference type="Gene3D" id="1.10.510.10">
    <property type="entry name" value="Transferase(Phosphotransferase) domain 1"/>
    <property type="match status" value="2"/>
</dbReference>
<dbReference type="GO" id="GO:0019221">
    <property type="term" value="P:cytokine-mediated signaling pathway"/>
    <property type="evidence" value="ECO:0007669"/>
    <property type="project" value="TreeGrafter"/>
</dbReference>
<dbReference type="SUPFAM" id="SSF56112">
    <property type="entry name" value="Protein kinase-like (PK-like)"/>
    <property type="match status" value="2"/>
</dbReference>
<dbReference type="PROSITE" id="PS00109">
    <property type="entry name" value="PROTEIN_KINASE_TYR"/>
    <property type="match status" value="1"/>
</dbReference>
<dbReference type="PANTHER" id="PTHR45807:SF7">
    <property type="entry name" value="TYROSINE-PROTEIN KINASE HOPSCOTCH"/>
    <property type="match status" value="1"/>
</dbReference>
<evidence type="ECO:0000256" key="2">
    <source>
        <dbReference type="PROSITE-ProRule" id="PRU10141"/>
    </source>
</evidence>
<dbReference type="SMART" id="SM00219">
    <property type="entry name" value="TyrKc"/>
    <property type="match status" value="2"/>
</dbReference>
<dbReference type="PROSITE" id="PS00107">
    <property type="entry name" value="PROTEIN_KINASE_ATP"/>
    <property type="match status" value="1"/>
</dbReference>
<dbReference type="EMBL" id="HACA01022148">
    <property type="protein sequence ID" value="CDW39509.1"/>
    <property type="molecule type" value="Transcribed_RNA"/>
</dbReference>
<organism evidence="5">
    <name type="scientific">Lepeophtheirus salmonis</name>
    <name type="common">Salmon louse</name>
    <name type="synonym">Caligus salmonis</name>
    <dbReference type="NCBI Taxonomy" id="72036"/>
    <lineage>
        <taxon>Eukaryota</taxon>
        <taxon>Metazoa</taxon>
        <taxon>Ecdysozoa</taxon>
        <taxon>Arthropoda</taxon>
        <taxon>Crustacea</taxon>
        <taxon>Multicrustacea</taxon>
        <taxon>Hexanauplia</taxon>
        <taxon>Copepoda</taxon>
        <taxon>Siphonostomatoida</taxon>
        <taxon>Caligidae</taxon>
        <taxon>Lepeophtheirus</taxon>
    </lineage>
</organism>
<dbReference type="AlphaFoldDB" id="A0A0K2UML1"/>
<accession>A0A0K2UML1</accession>
<dbReference type="PROSITE" id="PS50011">
    <property type="entry name" value="PROTEIN_KINASE_DOM"/>
    <property type="match status" value="2"/>
</dbReference>
<proteinExistence type="predicted"/>
<keyword evidence="1" id="KW-0727">SH2 domain</keyword>
<feature type="domain" description="Protein kinase" evidence="3">
    <location>
        <begin position="900"/>
        <end position="1180"/>
    </location>
</feature>
<dbReference type="InterPro" id="IPR020635">
    <property type="entry name" value="Tyr_kinase_cat_dom"/>
</dbReference>
<dbReference type="GO" id="GO:0007259">
    <property type="term" value="P:cell surface receptor signaling pathway via JAK-STAT"/>
    <property type="evidence" value="ECO:0007669"/>
    <property type="project" value="TreeGrafter"/>
</dbReference>
<evidence type="ECO:0000313" key="5">
    <source>
        <dbReference type="EMBL" id="CDW39509.1"/>
    </source>
</evidence>
<evidence type="ECO:0000256" key="1">
    <source>
        <dbReference type="ARBA" id="ARBA00022999"/>
    </source>
</evidence>
<dbReference type="PRINTS" id="PR00109">
    <property type="entry name" value="TYRKINASE"/>
</dbReference>
<feature type="binding site" evidence="2">
    <location>
        <position position="932"/>
    </location>
    <ligand>
        <name>ATP</name>
        <dbReference type="ChEBI" id="CHEBI:30616"/>
    </ligand>
</feature>
<reference evidence="5" key="1">
    <citation type="submission" date="2014-05" db="EMBL/GenBank/DDBJ databases">
        <authorList>
            <person name="Chronopoulou M."/>
        </authorList>
    </citation>
    <scope>NUCLEOTIDE SEQUENCE</scope>
    <source>
        <tissue evidence="5">Whole organism</tissue>
    </source>
</reference>
<name>A0A0K2UML1_LEPSM</name>
<protein>
    <recommendedName>
        <fullName evidence="6">Non-specific protein-tyrosine kinase</fullName>
    </recommendedName>
</protein>
<dbReference type="PROSITE" id="PS50057">
    <property type="entry name" value="FERM_3"/>
    <property type="match status" value="1"/>
</dbReference>
<keyword evidence="2" id="KW-0067">ATP-binding</keyword>
<dbReference type="GO" id="GO:0005126">
    <property type="term" value="F:cytokine receptor binding"/>
    <property type="evidence" value="ECO:0007669"/>
    <property type="project" value="TreeGrafter"/>
</dbReference>
<evidence type="ECO:0000259" key="3">
    <source>
        <dbReference type="PROSITE" id="PS50011"/>
    </source>
</evidence>
<dbReference type="InterPro" id="IPR000719">
    <property type="entry name" value="Prot_kinase_dom"/>
</dbReference>
<dbReference type="OrthoDB" id="1915767at2759"/>
<keyword evidence="2" id="KW-0547">Nucleotide-binding</keyword>
<dbReference type="GO" id="GO:0005829">
    <property type="term" value="C:cytosol"/>
    <property type="evidence" value="ECO:0007669"/>
    <property type="project" value="TreeGrafter"/>
</dbReference>
<dbReference type="InterPro" id="IPR011009">
    <property type="entry name" value="Kinase-like_dom_sf"/>
</dbReference>
<dbReference type="InterPro" id="IPR008266">
    <property type="entry name" value="Tyr_kinase_AS"/>
</dbReference>
<feature type="domain" description="Protein kinase" evidence="3">
    <location>
        <begin position="509"/>
        <end position="780"/>
    </location>
</feature>
<dbReference type="GO" id="GO:0005524">
    <property type="term" value="F:ATP binding"/>
    <property type="evidence" value="ECO:0007669"/>
    <property type="project" value="UniProtKB-UniRule"/>
</dbReference>
<dbReference type="InterPro" id="IPR001245">
    <property type="entry name" value="Ser-Thr/Tyr_kinase_cat_dom"/>
</dbReference>
<sequence length="1183" mass="135383">MEVRYYNEEDDMGLYQPTTSKAAEFVISDICQYVLSMHPQAKYLFNLRNISSGTWLTPDKLIQERQILELRLRFKVPGPDRLLSIDPRAFQYFYLQVREDFKKGLVINERTWNGPDPQSSSTSLWFPVIEIKSGKNSDYLSDHYASATKLTSLTILIHMLSKSLTLKETLKNLSSYTPKGLWLDSVDRLFGRERFKNNAKNLIITWQKNKKSILSLKKEFLSLIQEQYPGYFTETFSNVTRIDRGSELSQVTLFVTAPFLSALDTTVEKDPELRLLEEGHKKTKDDFLVCTVEDICNISAGSSEEIQILRKNGMPEYFRFKSSHEKSNLLTLLCGYYRLCEKWIFSLSNNVVYPSLNFLLKHNIHGPVHTDFVDKKFAERSGNFGSLSNNCFYILHQDTESYDTIFLHISDIKGKRKSTYKIKKSDNLGYGVSPSIPGIGFFLNLQDLISNLNSRLELGRCLHPSEFDKDSGLLLCRSIRRLQTDVSQSSASGPFFNTGAVFIPFRALGRYENVKKEGRFTNVWKGQWLKSRSKKEVVAIKQLKPECEKLHLQAFSNMSNKIMSCSDSTIATVLGFCPSYCNQPSAIILEYFNLGPLDEFLRNNSESIKEIELIEAAAGLARALWYLTEQRIVHGNIRCKSVFVRMREEDSFKVKLGDPGISDHSLEKDAFWLPPEVFSSFINTSLTILPEYPEIDTWAYSTTLWEIFAYGQSPHTQFPEFTGNKIANLIIGGERLPKPISILKESKLLPMYKLMNKCWCLDPTLRNSPQQILKDVNQLFYRVYNSRMTHSYVTIKEPREDSLNEVEDSVTTTLSEIHSTPCQFASNKLNSSSILPMFPPSASSNSLSQDPLIRKEADVRRMSSDYGSYLNSQSTSVYTAYFTYSQCTSIYSLGEHQLELNKDCPIGEGHFGIVYRGTISRSDGDWDEVAVKMLKESDFNLDANASMKTEFDLMKELRHENVVKIKGTLEESDRIIIIMEYLREGSLDKYLIVHECNLKEDRGKRLFKYALGIADGMEYLASKNIIHRDLAARNILVADETTVKIADFGLARVSSDYYVMSSSSSIPVKWLAPECLTNKVYSTASDIWAFGVTLWEMFSYGKIPNLIGCEDFFNESGTQEQHSAEMQKFVEALLEGRRFPRTEDCSHIVYNELILPCWEKDSKNRPNFTALKRLISNIELRVA</sequence>
<evidence type="ECO:0008006" key="6">
    <source>
        <dbReference type="Google" id="ProtNLM"/>
    </source>
</evidence>
<dbReference type="InterPro" id="IPR051286">
    <property type="entry name" value="JAK"/>
</dbReference>
<dbReference type="InterPro" id="IPR000299">
    <property type="entry name" value="FERM_domain"/>
</dbReference>
<dbReference type="GO" id="GO:0030154">
    <property type="term" value="P:cell differentiation"/>
    <property type="evidence" value="ECO:0007669"/>
    <property type="project" value="TreeGrafter"/>
</dbReference>
<dbReference type="InterPro" id="IPR017441">
    <property type="entry name" value="Protein_kinase_ATP_BS"/>
</dbReference>
<dbReference type="CDD" id="cd00192">
    <property type="entry name" value="PTKc"/>
    <property type="match status" value="1"/>
</dbReference>
<feature type="domain" description="FERM" evidence="4">
    <location>
        <begin position="1"/>
        <end position="344"/>
    </location>
</feature>
<evidence type="ECO:0000259" key="4">
    <source>
        <dbReference type="PROSITE" id="PS50057"/>
    </source>
</evidence>
<dbReference type="GO" id="GO:0004715">
    <property type="term" value="F:non-membrane spanning protein tyrosine kinase activity"/>
    <property type="evidence" value="ECO:0007669"/>
    <property type="project" value="TreeGrafter"/>
</dbReference>